<sequence>MDGQKRMILSDFISREILRVLLKSKWIWVIVDEKGYGWVQTTFRTINKRREMSTWFFSDKMYMDKIMLKIKEFYCLVLHKNTDS</sequence>
<evidence type="ECO:0000313" key="1">
    <source>
        <dbReference type="EMBL" id="EIE84263.1"/>
    </source>
</evidence>
<protein>
    <submittedName>
        <fullName evidence="1">Uncharacterized protein</fullName>
    </submittedName>
</protein>
<organism evidence="1 2">
    <name type="scientific">Rhizopus delemar (strain RA 99-880 / ATCC MYA-4621 / FGSC 9543 / NRRL 43880)</name>
    <name type="common">Mucormycosis agent</name>
    <name type="synonym">Rhizopus arrhizus var. delemar</name>
    <dbReference type="NCBI Taxonomy" id="246409"/>
    <lineage>
        <taxon>Eukaryota</taxon>
        <taxon>Fungi</taxon>
        <taxon>Fungi incertae sedis</taxon>
        <taxon>Mucoromycota</taxon>
        <taxon>Mucoromycotina</taxon>
        <taxon>Mucoromycetes</taxon>
        <taxon>Mucorales</taxon>
        <taxon>Mucorineae</taxon>
        <taxon>Rhizopodaceae</taxon>
        <taxon>Rhizopus</taxon>
    </lineage>
</organism>
<dbReference type="Proteomes" id="UP000009138">
    <property type="component" value="Unassembled WGS sequence"/>
</dbReference>
<dbReference type="InParanoid" id="I1C733"/>
<dbReference type="VEuPathDB" id="FungiDB:RO3G_08973"/>
<dbReference type="GeneID" id="93615939"/>
<dbReference type="RefSeq" id="XP_067519659.1">
    <property type="nucleotide sequence ID" value="XM_067663558.1"/>
</dbReference>
<dbReference type="EMBL" id="CH476737">
    <property type="protein sequence ID" value="EIE84263.1"/>
    <property type="molecule type" value="Genomic_DNA"/>
</dbReference>
<evidence type="ECO:0000313" key="2">
    <source>
        <dbReference type="Proteomes" id="UP000009138"/>
    </source>
</evidence>
<keyword evidence="2" id="KW-1185">Reference proteome</keyword>
<dbReference type="AlphaFoldDB" id="I1C733"/>
<proteinExistence type="predicted"/>
<reference evidence="1 2" key="1">
    <citation type="journal article" date="2009" name="PLoS Genet.">
        <title>Genomic analysis of the basal lineage fungus Rhizopus oryzae reveals a whole-genome duplication.</title>
        <authorList>
            <person name="Ma L.-J."/>
            <person name="Ibrahim A.S."/>
            <person name="Skory C."/>
            <person name="Grabherr M.G."/>
            <person name="Burger G."/>
            <person name="Butler M."/>
            <person name="Elias M."/>
            <person name="Idnurm A."/>
            <person name="Lang B.F."/>
            <person name="Sone T."/>
            <person name="Abe A."/>
            <person name="Calvo S.E."/>
            <person name="Corrochano L.M."/>
            <person name="Engels R."/>
            <person name="Fu J."/>
            <person name="Hansberg W."/>
            <person name="Kim J.-M."/>
            <person name="Kodira C.D."/>
            <person name="Koehrsen M.J."/>
            <person name="Liu B."/>
            <person name="Miranda-Saavedra D."/>
            <person name="O'Leary S."/>
            <person name="Ortiz-Castellanos L."/>
            <person name="Poulter R."/>
            <person name="Rodriguez-Romero J."/>
            <person name="Ruiz-Herrera J."/>
            <person name="Shen Y.-Q."/>
            <person name="Zeng Q."/>
            <person name="Galagan J."/>
            <person name="Birren B.W."/>
            <person name="Cuomo C.A."/>
            <person name="Wickes B.L."/>
        </authorList>
    </citation>
    <scope>NUCLEOTIDE SEQUENCE [LARGE SCALE GENOMIC DNA]</scope>
    <source>
        <strain evidence="2">RA 99-880 / ATCC MYA-4621 / FGSC 9543 / NRRL 43880</strain>
    </source>
</reference>
<accession>I1C733</accession>
<name>I1C733_RHIO9</name>
<gene>
    <name evidence="1" type="ORF">RO3G_08973</name>
</gene>